<name>A0A813BQU1_9DINO</name>
<feature type="compositionally biased region" description="Basic and acidic residues" evidence="2">
    <location>
        <begin position="125"/>
        <end position="142"/>
    </location>
</feature>
<dbReference type="PROSITE" id="PS50139">
    <property type="entry name" value="Z_BINDING"/>
    <property type="match status" value="2"/>
</dbReference>
<accession>A0A813BQU1</accession>
<feature type="chain" id="PRO_5032781197" evidence="3">
    <location>
        <begin position="31"/>
        <end position="562"/>
    </location>
</feature>
<dbReference type="AlphaFoldDB" id="A0A813BQU1"/>
<feature type="compositionally biased region" description="Basic and acidic residues" evidence="2">
    <location>
        <begin position="279"/>
        <end position="294"/>
    </location>
</feature>
<dbReference type="Gene3D" id="1.10.10.10">
    <property type="entry name" value="Winged helix-like DNA-binding domain superfamily/Winged helix DNA-binding domain"/>
    <property type="match status" value="2"/>
</dbReference>
<evidence type="ECO:0000256" key="3">
    <source>
        <dbReference type="SAM" id="SignalP"/>
    </source>
</evidence>
<keyword evidence="6" id="KW-1185">Reference proteome</keyword>
<dbReference type="GO" id="GO:0003723">
    <property type="term" value="F:RNA binding"/>
    <property type="evidence" value="ECO:0007669"/>
    <property type="project" value="UniProtKB-KW"/>
</dbReference>
<evidence type="ECO:0000259" key="4">
    <source>
        <dbReference type="PROSITE" id="PS50139"/>
    </source>
</evidence>
<dbReference type="InterPro" id="IPR042371">
    <property type="entry name" value="Z_dom"/>
</dbReference>
<feature type="domain" description="Z-binding" evidence="4">
    <location>
        <begin position="75"/>
        <end position="145"/>
    </location>
</feature>
<evidence type="ECO:0000256" key="2">
    <source>
        <dbReference type="SAM" id="MobiDB-lite"/>
    </source>
</evidence>
<feature type="compositionally biased region" description="Basic and acidic residues" evidence="2">
    <location>
        <begin position="159"/>
        <end position="174"/>
    </location>
</feature>
<feature type="domain" description="Z-binding" evidence="4">
    <location>
        <begin position="179"/>
        <end position="249"/>
    </location>
</feature>
<organism evidence="5 6">
    <name type="scientific">Symbiodinium necroappetens</name>
    <dbReference type="NCBI Taxonomy" id="1628268"/>
    <lineage>
        <taxon>Eukaryota</taxon>
        <taxon>Sar</taxon>
        <taxon>Alveolata</taxon>
        <taxon>Dinophyceae</taxon>
        <taxon>Suessiales</taxon>
        <taxon>Symbiodiniaceae</taxon>
        <taxon>Symbiodinium</taxon>
    </lineage>
</organism>
<keyword evidence="1" id="KW-0694">RNA-binding</keyword>
<dbReference type="GO" id="GO:0003726">
    <property type="term" value="F:double-stranded RNA adenosine deaminase activity"/>
    <property type="evidence" value="ECO:0007669"/>
    <property type="project" value="InterPro"/>
</dbReference>
<reference evidence="5" key="1">
    <citation type="submission" date="2021-02" db="EMBL/GenBank/DDBJ databases">
        <authorList>
            <person name="Dougan E. K."/>
            <person name="Rhodes N."/>
            <person name="Thang M."/>
            <person name="Chan C."/>
        </authorList>
    </citation>
    <scope>NUCLEOTIDE SEQUENCE</scope>
</reference>
<evidence type="ECO:0000313" key="6">
    <source>
        <dbReference type="Proteomes" id="UP000601435"/>
    </source>
</evidence>
<protein>
    <submittedName>
        <fullName evidence="5">HERC1 protein</fullName>
    </submittedName>
</protein>
<dbReference type="EMBL" id="CAJNJA010074352">
    <property type="protein sequence ID" value="CAE7912236.1"/>
    <property type="molecule type" value="Genomic_DNA"/>
</dbReference>
<evidence type="ECO:0000313" key="5">
    <source>
        <dbReference type="EMBL" id="CAE7912236.1"/>
    </source>
</evidence>
<dbReference type="Proteomes" id="UP000601435">
    <property type="component" value="Unassembled WGS sequence"/>
</dbReference>
<gene>
    <name evidence="5" type="primary">HERC1</name>
    <name evidence="5" type="ORF">SNEC2469_LOCUS31120</name>
</gene>
<dbReference type="InterPro" id="IPR036388">
    <property type="entry name" value="WH-like_DNA-bd_sf"/>
</dbReference>
<feature type="compositionally biased region" description="Basic and acidic residues" evidence="2">
    <location>
        <begin position="261"/>
        <end position="271"/>
    </location>
</feature>
<feature type="region of interest" description="Disordered" evidence="2">
    <location>
        <begin position="229"/>
        <end position="294"/>
    </location>
</feature>
<evidence type="ECO:0000256" key="1">
    <source>
        <dbReference type="ARBA" id="ARBA00022884"/>
    </source>
</evidence>
<dbReference type="OrthoDB" id="445029at2759"/>
<feature type="region of interest" description="Disordered" evidence="2">
    <location>
        <begin position="125"/>
        <end position="186"/>
    </location>
</feature>
<feature type="signal peptide" evidence="3">
    <location>
        <begin position="1"/>
        <end position="30"/>
    </location>
</feature>
<comment type="caution">
    <text evidence="5">The sequence shown here is derived from an EMBL/GenBank/DDBJ whole genome shotgun (WGS) entry which is preliminary data.</text>
</comment>
<sequence length="562" mass="62901">MDRRKRSKSANKVAALGLLALVSWSARLQTQECFFAYFFGATAGHVCATANTPLVSAAGVACATAKAPLRNVASKCKEQDRTGQILEYLEARDWTNTLAISKAVVGNKGTQKDVNPLLYTLEQEGKLERRSSPSKPSHKEWKLAAAQLSKDDGDSDPEDVNRFLSIHEERELERTSSPSTASRERTGQILEYLEARDWTNTLTISKAVVGNKGTQRDVNPLLYTLEQEGKLERRSSPSKPSRKQWKLVTAPAPPEPSLSAGEHRQVHRTTEDVQPASKSQKELEERVAEALEDPKSFRSLAQSLKPPELSPSEAAHQQKILQVVTDLADERFSEFPGVAKLEQIGSKAYGVDIHGSDSDYALKMGEIPIYHAAWEKYVAALGQKLSPTRVELRNKSAAILVEDTMPVPVLEIVPFNAHFDEESVVFETLFGTGNAKTLNRAAADVMLKQLFEGYQGARDATRVAKAVFCADDTPSSTRSVPLGYLLTLYIYRACRRHKIKEDFSGVDLFHELLMEIHSWPVKGRHKSLNMASRWAQNRGWDLEHVFKMWQKRSERIRKLFET</sequence>
<proteinExistence type="predicted"/>
<keyword evidence="3" id="KW-0732">Signal</keyword>